<dbReference type="OrthoDB" id="414698at2759"/>
<dbReference type="GO" id="GO:0005737">
    <property type="term" value="C:cytoplasm"/>
    <property type="evidence" value="ECO:0007669"/>
    <property type="project" value="TreeGrafter"/>
</dbReference>
<proteinExistence type="predicted"/>
<dbReference type="EMBL" id="KQ964470">
    <property type="protein sequence ID" value="KXN71662.1"/>
    <property type="molecule type" value="Genomic_DNA"/>
</dbReference>
<accession>A0A137P9K4</accession>
<dbReference type="InterPro" id="IPR029058">
    <property type="entry name" value="AB_hydrolase_fold"/>
</dbReference>
<organism evidence="3 4">
    <name type="scientific">Conidiobolus coronatus (strain ATCC 28846 / CBS 209.66 / NRRL 28638)</name>
    <name type="common">Delacroixia coronata</name>
    <dbReference type="NCBI Taxonomy" id="796925"/>
    <lineage>
        <taxon>Eukaryota</taxon>
        <taxon>Fungi</taxon>
        <taxon>Fungi incertae sedis</taxon>
        <taxon>Zoopagomycota</taxon>
        <taxon>Entomophthoromycotina</taxon>
        <taxon>Entomophthoromycetes</taxon>
        <taxon>Entomophthorales</taxon>
        <taxon>Ancylistaceae</taxon>
        <taxon>Conidiobolus</taxon>
    </lineage>
</organism>
<evidence type="ECO:0000256" key="1">
    <source>
        <dbReference type="ARBA" id="ARBA00022801"/>
    </source>
</evidence>
<dbReference type="PANTHER" id="PTHR48070">
    <property type="entry name" value="ESTERASE OVCA2"/>
    <property type="match status" value="1"/>
</dbReference>
<sequence length="233" mass="26421">MSLPKVLCLHGIGQNKTIMAKKTKFIRDKFKNKVKFVYATGSYALPEEHPIILGFNEYIKKNGLEDRKNQFERFATWFPLSEDYIADYIPALNHICKILKEEGPFVGVFGFSEGAIAATFITKLLEVNHQLIKSANHPPLKFSIMLSGVIPQDDETLKLFKVPVITPSLHMYSNVDNIVKPKFSIENASYYTNPIIVEHNLGHIIPSAPQYLSIMTQFICMQLSLNSELQSTL</sequence>
<evidence type="ECO:0000313" key="3">
    <source>
        <dbReference type="EMBL" id="KXN71662.1"/>
    </source>
</evidence>
<gene>
    <name evidence="3" type="ORF">CONCODRAFT_78230</name>
</gene>
<keyword evidence="4" id="KW-1185">Reference proteome</keyword>
<feature type="domain" description="Serine hydrolase" evidence="2">
    <location>
        <begin position="4"/>
        <end position="211"/>
    </location>
</feature>
<dbReference type="Gene3D" id="3.40.50.1820">
    <property type="entry name" value="alpha/beta hydrolase"/>
    <property type="match status" value="1"/>
</dbReference>
<dbReference type="OMA" id="SAQANHI"/>
<dbReference type="InterPro" id="IPR005645">
    <property type="entry name" value="FSH-like_dom"/>
</dbReference>
<name>A0A137P9K4_CONC2</name>
<dbReference type="GO" id="GO:0005634">
    <property type="term" value="C:nucleus"/>
    <property type="evidence" value="ECO:0007669"/>
    <property type="project" value="TreeGrafter"/>
</dbReference>
<protein>
    <recommendedName>
        <fullName evidence="2">Serine hydrolase domain-containing protein</fullName>
    </recommendedName>
</protein>
<dbReference type="AlphaFoldDB" id="A0A137P9K4"/>
<dbReference type="PANTHER" id="PTHR48070:SF6">
    <property type="entry name" value="ESTERASE OVCA2"/>
    <property type="match status" value="1"/>
</dbReference>
<dbReference type="Proteomes" id="UP000070444">
    <property type="component" value="Unassembled WGS sequence"/>
</dbReference>
<keyword evidence="1" id="KW-0378">Hydrolase</keyword>
<dbReference type="SUPFAM" id="SSF53474">
    <property type="entry name" value="alpha/beta-Hydrolases"/>
    <property type="match status" value="1"/>
</dbReference>
<evidence type="ECO:0000259" key="2">
    <source>
        <dbReference type="Pfam" id="PF03959"/>
    </source>
</evidence>
<dbReference type="GO" id="GO:0016787">
    <property type="term" value="F:hydrolase activity"/>
    <property type="evidence" value="ECO:0007669"/>
    <property type="project" value="UniProtKB-KW"/>
</dbReference>
<reference evidence="3 4" key="1">
    <citation type="journal article" date="2015" name="Genome Biol. Evol.">
        <title>Phylogenomic analyses indicate that early fungi evolved digesting cell walls of algal ancestors of land plants.</title>
        <authorList>
            <person name="Chang Y."/>
            <person name="Wang S."/>
            <person name="Sekimoto S."/>
            <person name="Aerts A.L."/>
            <person name="Choi C."/>
            <person name="Clum A."/>
            <person name="LaButti K.M."/>
            <person name="Lindquist E.A."/>
            <person name="Yee Ngan C."/>
            <person name="Ohm R.A."/>
            <person name="Salamov A.A."/>
            <person name="Grigoriev I.V."/>
            <person name="Spatafora J.W."/>
            <person name="Berbee M.L."/>
        </authorList>
    </citation>
    <scope>NUCLEOTIDE SEQUENCE [LARGE SCALE GENOMIC DNA]</scope>
    <source>
        <strain evidence="3 4">NRRL 28638</strain>
    </source>
</reference>
<dbReference type="InterPro" id="IPR050593">
    <property type="entry name" value="LovG"/>
</dbReference>
<evidence type="ECO:0000313" key="4">
    <source>
        <dbReference type="Proteomes" id="UP000070444"/>
    </source>
</evidence>
<dbReference type="Pfam" id="PF03959">
    <property type="entry name" value="FSH1"/>
    <property type="match status" value="1"/>
</dbReference>